<dbReference type="RefSeq" id="WP_011514961.1">
    <property type="nucleotide sequence ID" value="NC_007973.1"/>
</dbReference>
<dbReference type="PANTHER" id="PTHR48111:SF40">
    <property type="entry name" value="PHOSPHATE REGULON TRANSCRIPTIONAL REGULATORY PROTEIN PHOB"/>
    <property type="match status" value="1"/>
</dbReference>
<dbReference type="SUPFAM" id="SSF52172">
    <property type="entry name" value="CheY-like"/>
    <property type="match status" value="1"/>
</dbReference>
<keyword evidence="2" id="KW-0902">Two-component regulatory system</keyword>
<keyword evidence="10" id="KW-1185">Reference proteome</keyword>
<dbReference type="PROSITE" id="PS50110">
    <property type="entry name" value="RESPONSE_REGULATORY"/>
    <property type="match status" value="1"/>
</dbReference>
<evidence type="ECO:0000256" key="4">
    <source>
        <dbReference type="PROSITE-ProRule" id="PRU00169"/>
    </source>
</evidence>
<evidence type="ECO:0000256" key="3">
    <source>
        <dbReference type="ARBA" id="ARBA00023125"/>
    </source>
</evidence>
<proteinExistence type="predicted"/>
<protein>
    <submittedName>
        <fullName evidence="9">Response regulator, OmpR-family</fullName>
    </submittedName>
</protein>
<dbReference type="STRING" id="266264.Rmet_0028"/>
<dbReference type="InterPro" id="IPR011006">
    <property type="entry name" value="CheY-like_superfamily"/>
</dbReference>
<dbReference type="CDD" id="cd00383">
    <property type="entry name" value="trans_reg_C"/>
    <property type="match status" value="1"/>
</dbReference>
<dbReference type="Pfam" id="PF00486">
    <property type="entry name" value="Trans_reg_C"/>
    <property type="match status" value="1"/>
</dbReference>
<evidence type="ECO:0000313" key="9">
    <source>
        <dbReference type="EMBL" id="ABF06914.1"/>
    </source>
</evidence>
<evidence type="ECO:0000313" key="10">
    <source>
        <dbReference type="Proteomes" id="UP000002429"/>
    </source>
</evidence>
<dbReference type="KEGG" id="rme:Rmet_0028"/>
<dbReference type="HOGENOM" id="CLU_000445_30_0_4"/>
<feature type="domain" description="Response regulatory" evidence="7">
    <location>
        <begin position="7"/>
        <end position="122"/>
    </location>
</feature>
<evidence type="ECO:0000256" key="6">
    <source>
        <dbReference type="SAM" id="MobiDB-lite"/>
    </source>
</evidence>
<feature type="DNA-binding region" description="OmpR/PhoB-type" evidence="5">
    <location>
        <begin position="134"/>
        <end position="233"/>
    </location>
</feature>
<dbReference type="GO" id="GO:0000976">
    <property type="term" value="F:transcription cis-regulatory region binding"/>
    <property type="evidence" value="ECO:0007669"/>
    <property type="project" value="TreeGrafter"/>
</dbReference>
<feature type="region of interest" description="Disordered" evidence="6">
    <location>
        <begin position="236"/>
        <end position="268"/>
    </location>
</feature>
<evidence type="ECO:0000259" key="8">
    <source>
        <dbReference type="PROSITE" id="PS51755"/>
    </source>
</evidence>
<name>Q1LSG2_CUPMC</name>
<dbReference type="Gene3D" id="6.10.250.690">
    <property type="match status" value="1"/>
</dbReference>
<evidence type="ECO:0000256" key="1">
    <source>
        <dbReference type="ARBA" id="ARBA00022553"/>
    </source>
</evidence>
<evidence type="ECO:0000259" key="7">
    <source>
        <dbReference type="PROSITE" id="PS50110"/>
    </source>
</evidence>
<dbReference type="Proteomes" id="UP000002429">
    <property type="component" value="Chromosome"/>
</dbReference>
<sequence length="268" mass="30186">MTRMGLRVASLEDDAAEAARIREIVTAEGHECVTFADGRRMLVTLRKVTFDLLLLDWHVPHVSGREVLDWVRAHLDPRIPVMFLTGRDTEADIVATLSAGADDYMVKPIRPRELGARIAALLRRAYPDSRQPDDGRLTWGCFRFDAVTREATCHGQEVRLTPKEFEVALLLFRNEGRAVPREYMLAAIWGKELPPLSRTIDTHVSRVRTKLGLWEHNGVRLQPLYTHGYRLELLTTPGMAPPSTPPPTPPSTPPSQKKKGTRRCLSAN</sequence>
<evidence type="ECO:0000256" key="2">
    <source>
        <dbReference type="ARBA" id="ARBA00023012"/>
    </source>
</evidence>
<feature type="modified residue" description="4-aspartylphosphate" evidence="4">
    <location>
        <position position="56"/>
    </location>
</feature>
<dbReference type="SUPFAM" id="SSF46894">
    <property type="entry name" value="C-terminal effector domain of the bipartite response regulators"/>
    <property type="match status" value="1"/>
</dbReference>
<dbReference type="PROSITE" id="PS51755">
    <property type="entry name" value="OMPR_PHOB"/>
    <property type="match status" value="1"/>
</dbReference>
<dbReference type="SMART" id="SM00448">
    <property type="entry name" value="REC"/>
    <property type="match status" value="1"/>
</dbReference>
<dbReference type="InterPro" id="IPR001789">
    <property type="entry name" value="Sig_transdc_resp-reg_receiver"/>
</dbReference>
<dbReference type="eggNOG" id="COG0745">
    <property type="taxonomic scope" value="Bacteria"/>
</dbReference>
<dbReference type="AlphaFoldDB" id="Q1LSG2"/>
<accession>Q1LSG2</accession>
<dbReference type="InterPro" id="IPR001867">
    <property type="entry name" value="OmpR/PhoB-type_DNA-bd"/>
</dbReference>
<dbReference type="GO" id="GO:0006355">
    <property type="term" value="P:regulation of DNA-templated transcription"/>
    <property type="evidence" value="ECO:0007669"/>
    <property type="project" value="InterPro"/>
</dbReference>
<dbReference type="Gene3D" id="1.10.10.10">
    <property type="entry name" value="Winged helix-like DNA-binding domain superfamily/Winged helix DNA-binding domain"/>
    <property type="match status" value="1"/>
</dbReference>
<dbReference type="InterPro" id="IPR039420">
    <property type="entry name" value="WalR-like"/>
</dbReference>
<dbReference type="InterPro" id="IPR016032">
    <property type="entry name" value="Sig_transdc_resp-reg_C-effctor"/>
</dbReference>
<reference evidence="10" key="1">
    <citation type="journal article" date="2010" name="PLoS ONE">
        <title>The complete genome sequence of Cupriavidus metallidurans strain CH34, a master survivalist in harsh and anthropogenic environments.</title>
        <authorList>
            <person name="Janssen P.J."/>
            <person name="Van Houdt R."/>
            <person name="Moors H."/>
            <person name="Monsieurs P."/>
            <person name="Morin N."/>
            <person name="Michaux A."/>
            <person name="Benotmane M.A."/>
            <person name="Leys N."/>
            <person name="Vallaeys T."/>
            <person name="Lapidus A."/>
            <person name="Monchy S."/>
            <person name="Medigue C."/>
            <person name="Taghavi S."/>
            <person name="McCorkle S."/>
            <person name="Dunn J."/>
            <person name="van der Lelie D."/>
            <person name="Mergeay M."/>
        </authorList>
    </citation>
    <scope>NUCLEOTIDE SEQUENCE [LARGE SCALE GENOMIC DNA]</scope>
    <source>
        <strain evidence="10">ATCC 43123 / DSM 2839 / NBRC 102507 / CH34</strain>
    </source>
</reference>
<feature type="domain" description="OmpR/PhoB-type" evidence="8">
    <location>
        <begin position="134"/>
        <end position="233"/>
    </location>
</feature>
<dbReference type="Gene3D" id="3.40.50.2300">
    <property type="match status" value="1"/>
</dbReference>
<dbReference type="GO" id="GO:0000156">
    <property type="term" value="F:phosphorelay response regulator activity"/>
    <property type="evidence" value="ECO:0007669"/>
    <property type="project" value="TreeGrafter"/>
</dbReference>
<dbReference type="GO" id="GO:0005829">
    <property type="term" value="C:cytosol"/>
    <property type="evidence" value="ECO:0007669"/>
    <property type="project" value="TreeGrafter"/>
</dbReference>
<keyword evidence="3 5" id="KW-0238">DNA-binding</keyword>
<feature type="compositionally biased region" description="Pro residues" evidence="6">
    <location>
        <begin position="239"/>
        <end position="253"/>
    </location>
</feature>
<dbReference type="GO" id="GO:0032993">
    <property type="term" value="C:protein-DNA complex"/>
    <property type="evidence" value="ECO:0007669"/>
    <property type="project" value="TreeGrafter"/>
</dbReference>
<gene>
    <name evidence="9" type="ordered locus">Rmet_0028</name>
</gene>
<keyword evidence="1 4" id="KW-0597">Phosphoprotein</keyword>
<dbReference type="InterPro" id="IPR036388">
    <property type="entry name" value="WH-like_DNA-bd_sf"/>
</dbReference>
<dbReference type="CDD" id="cd17574">
    <property type="entry name" value="REC_OmpR"/>
    <property type="match status" value="1"/>
</dbReference>
<evidence type="ECO:0000256" key="5">
    <source>
        <dbReference type="PROSITE-ProRule" id="PRU01091"/>
    </source>
</evidence>
<dbReference type="SMART" id="SM00862">
    <property type="entry name" value="Trans_reg_C"/>
    <property type="match status" value="1"/>
</dbReference>
<dbReference type="Pfam" id="PF00072">
    <property type="entry name" value="Response_reg"/>
    <property type="match status" value="1"/>
</dbReference>
<organism evidence="9 10">
    <name type="scientific">Cupriavidus metallidurans (strain ATCC 43123 / DSM 2839 / NBRC 102507 / CH34)</name>
    <name type="common">Ralstonia metallidurans</name>
    <dbReference type="NCBI Taxonomy" id="266264"/>
    <lineage>
        <taxon>Bacteria</taxon>
        <taxon>Pseudomonadati</taxon>
        <taxon>Pseudomonadota</taxon>
        <taxon>Betaproteobacteria</taxon>
        <taxon>Burkholderiales</taxon>
        <taxon>Burkholderiaceae</taxon>
        <taxon>Cupriavidus</taxon>
    </lineage>
</organism>
<dbReference type="EMBL" id="CP000352">
    <property type="protein sequence ID" value="ABF06914.1"/>
    <property type="molecule type" value="Genomic_DNA"/>
</dbReference>
<dbReference type="PANTHER" id="PTHR48111">
    <property type="entry name" value="REGULATOR OF RPOS"/>
    <property type="match status" value="1"/>
</dbReference>